<dbReference type="GO" id="GO:0016747">
    <property type="term" value="F:acyltransferase activity, transferring groups other than amino-acyl groups"/>
    <property type="evidence" value="ECO:0007669"/>
    <property type="project" value="InterPro"/>
</dbReference>
<dbReference type="PANTHER" id="PTHR43800:SF1">
    <property type="entry name" value="PEPTIDYL-LYSINE N-ACETYLTRANSFERASE YJAB"/>
    <property type="match status" value="1"/>
</dbReference>
<dbReference type="AlphaFoldDB" id="A0A1G6LGK1"/>
<gene>
    <name evidence="4" type="ORF">SAMN05421732_106131</name>
</gene>
<evidence type="ECO:0000259" key="3">
    <source>
        <dbReference type="PROSITE" id="PS51186"/>
    </source>
</evidence>
<dbReference type="OrthoDB" id="9789605at2"/>
<feature type="domain" description="N-acetyltransferase" evidence="3">
    <location>
        <begin position="2"/>
        <end position="146"/>
    </location>
</feature>
<dbReference type="Pfam" id="PF13673">
    <property type="entry name" value="Acetyltransf_10"/>
    <property type="match status" value="1"/>
</dbReference>
<dbReference type="InterPro" id="IPR000182">
    <property type="entry name" value="GNAT_dom"/>
</dbReference>
<dbReference type="PROSITE" id="PS51186">
    <property type="entry name" value="GNAT"/>
    <property type="match status" value="1"/>
</dbReference>
<dbReference type="InterPro" id="IPR016181">
    <property type="entry name" value="Acyl_CoA_acyltransferase"/>
</dbReference>
<dbReference type="STRING" id="1226327.SAMN05421732_106131"/>
<evidence type="ECO:0000256" key="1">
    <source>
        <dbReference type="ARBA" id="ARBA00022679"/>
    </source>
</evidence>
<dbReference type="NCBIfam" id="NF007853">
    <property type="entry name" value="PRK10562.1"/>
    <property type="match status" value="1"/>
</dbReference>
<dbReference type="EMBL" id="FMYO01000006">
    <property type="protein sequence ID" value="SDC41885.1"/>
    <property type="molecule type" value="Genomic_DNA"/>
</dbReference>
<name>A0A1G6LGK1_9GAMM</name>
<evidence type="ECO:0000256" key="2">
    <source>
        <dbReference type="ARBA" id="ARBA00023315"/>
    </source>
</evidence>
<proteinExistence type="predicted"/>
<protein>
    <submittedName>
        <fullName evidence="4">Putative acetyltransferase</fullName>
    </submittedName>
</protein>
<dbReference type="Proteomes" id="UP000243468">
    <property type="component" value="Unassembled WGS sequence"/>
</dbReference>
<dbReference type="Gene3D" id="3.40.630.30">
    <property type="match status" value="1"/>
</dbReference>
<reference evidence="5" key="1">
    <citation type="submission" date="2016-09" db="EMBL/GenBank/DDBJ databases">
        <authorList>
            <person name="Varghese N."/>
            <person name="Submissions S."/>
        </authorList>
    </citation>
    <scope>NUCLEOTIDE SEQUENCE [LARGE SCALE GENOMIC DNA]</scope>
    <source>
        <strain evidence="5">ANC 4667</strain>
    </source>
</reference>
<dbReference type="RefSeq" id="WP_092819969.1">
    <property type="nucleotide sequence ID" value="NZ_BAABKJ010000011.1"/>
</dbReference>
<dbReference type="CDD" id="cd04301">
    <property type="entry name" value="NAT_SF"/>
    <property type="match status" value="1"/>
</dbReference>
<evidence type="ECO:0000313" key="5">
    <source>
        <dbReference type="Proteomes" id="UP000243468"/>
    </source>
</evidence>
<sequence>MATIQKAKMQDMDAILGIWLNASLQAHDFIPAAYWEKQLIPMRDLYLPLAENFVIKENQTVLGFASLLRSEAVLAALFIAPHQQGSGYGKCLIDFLKQQCDELHLNVYAENTAAVNFYRQQGFKIISQALDKNTGHAELSMTWSKP</sequence>
<keyword evidence="1 4" id="KW-0808">Transferase</keyword>
<evidence type="ECO:0000313" key="4">
    <source>
        <dbReference type="EMBL" id="SDC41885.1"/>
    </source>
</evidence>
<dbReference type="SUPFAM" id="SSF55729">
    <property type="entry name" value="Acyl-CoA N-acyltransferases (Nat)"/>
    <property type="match status" value="1"/>
</dbReference>
<keyword evidence="5" id="KW-1185">Reference proteome</keyword>
<keyword evidence="2" id="KW-0012">Acyltransferase</keyword>
<organism evidence="4 5">
    <name type="scientific">Acinetobacter kookii</name>
    <dbReference type="NCBI Taxonomy" id="1226327"/>
    <lineage>
        <taxon>Bacteria</taxon>
        <taxon>Pseudomonadati</taxon>
        <taxon>Pseudomonadota</taxon>
        <taxon>Gammaproteobacteria</taxon>
        <taxon>Moraxellales</taxon>
        <taxon>Moraxellaceae</taxon>
        <taxon>Acinetobacter</taxon>
    </lineage>
</organism>
<dbReference type="PANTHER" id="PTHR43800">
    <property type="entry name" value="PEPTIDYL-LYSINE N-ACETYLTRANSFERASE YJAB"/>
    <property type="match status" value="1"/>
</dbReference>
<accession>A0A1G6LGK1</accession>